<keyword evidence="2" id="KW-0238">DNA-binding</keyword>
<proteinExistence type="predicted"/>
<dbReference type="RefSeq" id="WP_069203391.1">
    <property type="nucleotide sequence ID" value="NZ_CP014168.1"/>
</dbReference>
<keyword evidence="3" id="KW-0804">Transcription</keyword>
<evidence type="ECO:0000256" key="3">
    <source>
        <dbReference type="ARBA" id="ARBA00023163"/>
    </source>
</evidence>
<evidence type="ECO:0000256" key="1">
    <source>
        <dbReference type="ARBA" id="ARBA00023015"/>
    </source>
</evidence>
<accession>A0A1B3Z5X3</accession>
<sequence length="96" mass="10314">MSSFGEDLIAAMDEALAHIEGKGAVARVHTIDVPDVRAIREGLGLSQQAFATAYRIPLATLKGWEQGRRQPDATASAYLSVIAHLPTQAREALRTS</sequence>
<dbReference type="CDD" id="cd00093">
    <property type="entry name" value="HTH_XRE"/>
    <property type="match status" value="1"/>
</dbReference>
<dbReference type="InterPro" id="IPR010982">
    <property type="entry name" value="Lambda_DNA-bd_dom_sf"/>
</dbReference>
<dbReference type="SUPFAM" id="SSF47413">
    <property type="entry name" value="lambda repressor-like DNA-binding domains"/>
    <property type="match status" value="1"/>
</dbReference>
<evidence type="ECO:0000259" key="4">
    <source>
        <dbReference type="PROSITE" id="PS50943"/>
    </source>
</evidence>
<protein>
    <submittedName>
        <fullName evidence="5">XRE family transcriptional regulator</fullName>
    </submittedName>
</protein>
<dbReference type="PANTHER" id="PTHR36511">
    <property type="entry name" value="MERR FAMILY BACTERIAL REGULATORY PROTEIN"/>
    <property type="match status" value="1"/>
</dbReference>
<dbReference type="Gene3D" id="1.10.260.40">
    <property type="entry name" value="lambda repressor-like DNA-binding domains"/>
    <property type="match status" value="1"/>
</dbReference>
<name>A0A1B3Z5X3_9SPHN</name>
<feature type="domain" description="HTH cro/C1-type" evidence="4">
    <location>
        <begin position="36"/>
        <end position="85"/>
    </location>
</feature>
<dbReference type="PANTHER" id="PTHR36511:SF4">
    <property type="entry name" value="ANTITOXIN MQSA"/>
    <property type="match status" value="1"/>
</dbReference>
<keyword evidence="6" id="KW-1185">Reference proteome</keyword>
<organism evidence="5 6">
    <name type="scientific">Sphingomonas panacis</name>
    <dbReference type="NCBI Taxonomy" id="1560345"/>
    <lineage>
        <taxon>Bacteria</taxon>
        <taxon>Pseudomonadati</taxon>
        <taxon>Pseudomonadota</taxon>
        <taxon>Alphaproteobacteria</taxon>
        <taxon>Sphingomonadales</taxon>
        <taxon>Sphingomonadaceae</taxon>
        <taxon>Sphingomonas</taxon>
    </lineage>
</organism>
<dbReference type="OrthoDB" id="461984at2"/>
<evidence type="ECO:0000313" key="6">
    <source>
        <dbReference type="Proteomes" id="UP000094256"/>
    </source>
</evidence>
<dbReference type="STRING" id="1560345.AWL63_01240"/>
<evidence type="ECO:0000313" key="5">
    <source>
        <dbReference type="EMBL" id="AOH82806.1"/>
    </source>
</evidence>
<dbReference type="Proteomes" id="UP000094256">
    <property type="component" value="Chromosome"/>
</dbReference>
<dbReference type="KEGG" id="span:AWL63_01240"/>
<gene>
    <name evidence="5" type="ORF">AWL63_01240</name>
</gene>
<keyword evidence="1" id="KW-0805">Transcription regulation</keyword>
<dbReference type="Pfam" id="PF01381">
    <property type="entry name" value="HTH_3"/>
    <property type="match status" value="1"/>
</dbReference>
<dbReference type="InterPro" id="IPR001387">
    <property type="entry name" value="Cro/C1-type_HTH"/>
</dbReference>
<evidence type="ECO:0000256" key="2">
    <source>
        <dbReference type="ARBA" id="ARBA00023125"/>
    </source>
</evidence>
<dbReference type="GO" id="GO:0003677">
    <property type="term" value="F:DNA binding"/>
    <property type="evidence" value="ECO:0007669"/>
    <property type="project" value="UniProtKB-KW"/>
</dbReference>
<dbReference type="PROSITE" id="PS50943">
    <property type="entry name" value="HTH_CROC1"/>
    <property type="match status" value="1"/>
</dbReference>
<dbReference type="AlphaFoldDB" id="A0A1B3Z5X3"/>
<dbReference type="InterPro" id="IPR052359">
    <property type="entry name" value="HTH-type_reg/antitoxin"/>
</dbReference>
<reference evidence="5 6" key="1">
    <citation type="submission" date="2016-01" db="EMBL/GenBank/DDBJ databases">
        <title>Complete genome and mega plasmid sequence of Sphingomonas panacis DCY99 elicits systemic resistance in rice to Xanthomonas oryzae.</title>
        <authorList>
            <person name="Kim Y.J."/>
            <person name="Yang D.C."/>
            <person name="Sing P."/>
        </authorList>
    </citation>
    <scope>NUCLEOTIDE SEQUENCE [LARGE SCALE GENOMIC DNA]</scope>
    <source>
        <strain evidence="5 6">DCY99</strain>
    </source>
</reference>
<dbReference type="EMBL" id="CP014168">
    <property type="protein sequence ID" value="AOH82806.1"/>
    <property type="molecule type" value="Genomic_DNA"/>
</dbReference>